<dbReference type="InterPro" id="IPR029016">
    <property type="entry name" value="GAF-like_dom_sf"/>
</dbReference>
<comment type="caution">
    <text evidence="3">The sequence shown here is derived from an EMBL/GenBank/DDBJ whole genome shotgun (WGS) entry which is preliminary data.</text>
</comment>
<accession>A0ABX0SS83</accession>
<dbReference type="CDD" id="cd16936">
    <property type="entry name" value="HATPase_RsbW-like"/>
    <property type="match status" value="1"/>
</dbReference>
<dbReference type="InterPro" id="IPR036890">
    <property type="entry name" value="HATPase_C_sf"/>
</dbReference>
<dbReference type="InterPro" id="IPR003594">
    <property type="entry name" value="HATPase_dom"/>
</dbReference>
<evidence type="ECO:0000259" key="2">
    <source>
        <dbReference type="PROSITE" id="PS51746"/>
    </source>
</evidence>
<dbReference type="RefSeq" id="WP_167113275.1">
    <property type="nucleotide sequence ID" value="NZ_JAANOU010000001.1"/>
</dbReference>
<dbReference type="InterPro" id="IPR036457">
    <property type="entry name" value="PPM-type-like_dom_sf"/>
</dbReference>
<gene>
    <name evidence="3" type="ORF">FHX46_002361</name>
</gene>
<dbReference type="Proteomes" id="UP000754495">
    <property type="component" value="Unassembled WGS sequence"/>
</dbReference>
<proteinExistence type="predicted"/>
<organism evidence="3 4">
    <name type="scientific">Amycolatopsis viridis</name>
    <dbReference type="NCBI Taxonomy" id="185678"/>
    <lineage>
        <taxon>Bacteria</taxon>
        <taxon>Bacillati</taxon>
        <taxon>Actinomycetota</taxon>
        <taxon>Actinomycetes</taxon>
        <taxon>Pseudonocardiales</taxon>
        <taxon>Pseudonocardiaceae</taxon>
        <taxon>Amycolatopsis</taxon>
    </lineage>
</organism>
<name>A0ABX0SS83_9PSEU</name>
<protein>
    <recommendedName>
        <fullName evidence="2">PPM-type phosphatase domain-containing protein</fullName>
    </recommendedName>
</protein>
<evidence type="ECO:0000313" key="4">
    <source>
        <dbReference type="Proteomes" id="UP000754495"/>
    </source>
</evidence>
<keyword evidence="1" id="KW-0378">Hydrolase</keyword>
<sequence length="722" mass="76580">MSGWQADDTSAGPAGVAPFGLSGTVRLAAELRAGAGRAPDLASAAQAVVERLRDGFPKAARPTSVELFIVDGDGAPDLVAAAGEARFRDVLAAGTVSRPTAEECSVLPLRGALAFGGPLTTGRTFWIVVPAATGLPAPSARAIAVGVRAGLLAHGPAREREDALRAYVELLETTSCTRGAELENAVDRVGAEAELVDSLQTIGQRLTAQLDIDTLVQDATDAATRATGAGFGAFFYNLIDEIGESYTLYTLSGIPKETFDGFPMPRNTQVFEPTFNGTGIVRSDDITEDPRYGHNAPYHGMPEGHLPVRSYLAVPVITPTTREVLGGFFFGHPEPGRFTERHEHLAAGIAGYTAIALDNARLFARHRSMAMELARSMLPAVPDIPGLRIVSRYLPAAVGSEVGGDWFDVIQLPGGRTAFVVGDVVGRGVPAAAVMGQMRTAIRSYALLDLPPSDVLHNVSQLARCTPGAEFITCLYAVHDPIDETLTYANAGHLPAVLIEPDGTMRQIAEALGMPLGVGEQYPQEQAPFPPGMQLVLYTDGLVESRARELGAGIDALLAGLAALPRGDDDLDAACDALIEQLTGGRHDDDVALLYVDHRGAHRRVATLALTREVELRAVREFVAGRMAEWGLAEVAEATLKVAEELVTNAVRHASAPLTLRLFHDGRRLTVDVADRTGTLPHLLATGGIEQRGLRIVDSAAARWGTRTTPEGRVVWAELTTA</sequence>
<dbReference type="PANTHER" id="PTHR43156">
    <property type="entry name" value="STAGE II SPORULATION PROTEIN E-RELATED"/>
    <property type="match status" value="1"/>
</dbReference>
<dbReference type="Pfam" id="PF13185">
    <property type="entry name" value="GAF_2"/>
    <property type="match status" value="1"/>
</dbReference>
<dbReference type="InterPro" id="IPR052016">
    <property type="entry name" value="Bact_Sigma-Reg"/>
</dbReference>
<dbReference type="Gene3D" id="3.30.565.10">
    <property type="entry name" value="Histidine kinase-like ATPase, C-terminal domain"/>
    <property type="match status" value="1"/>
</dbReference>
<dbReference type="PROSITE" id="PS51746">
    <property type="entry name" value="PPM_2"/>
    <property type="match status" value="1"/>
</dbReference>
<dbReference type="SMART" id="SM00331">
    <property type="entry name" value="PP2C_SIG"/>
    <property type="match status" value="1"/>
</dbReference>
<evidence type="ECO:0000313" key="3">
    <source>
        <dbReference type="EMBL" id="NIH79831.1"/>
    </source>
</evidence>
<dbReference type="InterPro" id="IPR003018">
    <property type="entry name" value="GAF"/>
</dbReference>
<evidence type="ECO:0000256" key="1">
    <source>
        <dbReference type="ARBA" id="ARBA00022801"/>
    </source>
</evidence>
<dbReference type="Gene3D" id="3.30.450.40">
    <property type="match status" value="1"/>
</dbReference>
<dbReference type="Gene3D" id="3.60.40.10">
    <property type="entry name" value="PPM-type phosphatase domain"/>
    <property type="match status" value="1"/>
</dbReference>
<dbReference type="SUPFAM" id="SSF81606">
    <property type="entry name" value="PP2C-like"/>
    <property type="match status" value="1"/>
</dbReference>
<dbReference type="SUPFAM" id="SSF55781">
    <property type="entry name" value="GAF domain-like"/>
    <property type="match status" value="1"/>
</dbReference>
<reference evidence="3 4" key="1">
    <citation type="submission" date="2020-03" db="EMBL/GenBank/DDBJ databases">
        <title>Sequencing the genomes of 1000 actinobacteria strains.</title>
        <authorList>
            <person name="Klenk H.-P."/>
        </authorList>
    </citation>
    <scope>NUCLEOTIDE SEQUENCE [LARGE SCALE GENOMIC DNA]</scope>
    <source>
        <strain evidence="3 4">DSM 45668</strain>
    </source>
</reference>
<dbReference type="EMBL" id="JAANOU010000001">
    <property type="protein sequence ID" value="NIH79831.1"/>
    <property type="molecule type" value="Genomic_DNA"/>
</dbReference>
<feature type="domain" description="PPM-type phosphatase" evidence="2">
    <location>
        <begin position="388"/>
        <end position="676"/>
    </location>
</feature>
<dbReference type="Pfam" id="PF13581">
    <property type="entry name" value="HATPase_c_2"/>
    <property type="match status" value="1"/>
</dbReference>
<dbReference type="InterPro" id="IPR001932">
    <property type="entry name" value="PPM-type_phosphatase-like_dom"/>
</dbReference>
<dbReference type="SMART" id="SM00065">
    <property type="entry name" value="GAF"/>
    <property type="match status" value="1"/>
</dbReference>
<dbReference type="Pfam" id="PF07228">
    <property type="entry name" value="SpoIIE"/>
    <property type="match status" value="1"/>
</dbReference>
<keyword evidence="4" id="KW-1185">Reference proteome</keyword>
<dbReference type="PANTHER" id="PTHR43156:SF2">
    <property type="entry name" value="STAGE II SPORULATION PROTEIN E"/>
    <property type="match status" value="1"/>
</dbReference>